<sequence length="120" mass="12852">MRRERVLIVEGDRMKRELLSAYLGAAGYAVVEAASGEEGFSRLRMDRARIDRLVVGVIPHTMVCAAVLVDEFKAHHRAREALVIERTASPADVAALLQRAATAPAPVRPALAAQPVAAAA</sequence>
<protein>
    <submittedName>
        <fullName evidence="1">Response regulator transcription factor</fullName>
    </submittedName>
</protein>
<reference evidence="1 2" key="1">
    <citation type="submission" date="2019-09" db="EMBL/GenBank/DDBJ databases">
        <title>Salinarimonas rosea gen. nov., sp. nov., a new member of the a-2 subgroup of the Proteobacteria.</title>
        <authorList>
            <person name="Liu J."/>
        </authorList>
    </citation>
    <scope>NUCLEOTIDE SEQUENCE [LARGE SCALE GENOMIC DNA]</scope>
    <source>
        <strain evidence="1 2">BN140002</strain>
    </source>
</reference>
<dbReference type="EMBL" id="VUOA01000006">
    <property type="protein sequence ID" value="KAA2242185.1"/>
    <property type="molecule type" value="Genomic_DNA"/>
</dbReference>
<dbReference type="InterPro" id="IPR011006">
    <property type="entry name" value="CheY-like_superfamily"/>
</dbReference>
<dbReference type="AlphaFoldDB" id="A0A5B2VT51"/>
<comment type="caution">
    <text evidence="1">The sequence shown here is derived from an EMBL/GenBank/DDBJ whole genome shotgun (WGS) entry which is preliminary data.</text>
</comment>
<dbReference type="RefSeq" id="WP_149815456.1">
    <property type="nucleotide sequence ID" value="NZ_VUOA01000006.1"/>
</dbReference>
<organism evidence="1 2">
    <name type="scientific">Salinarimonas soli</name>
    <dbReference type="NCBI Taxonomy" id="1638099"/>
    <lineage>
        <taxon>Bacteria</taxon>
        <taxon>Pseudomonadati</taxon>
        <taxon>Pseudomonadota</taxon>
        <taxon>Alphaproteobacteria</taxon>
        <taxon>Hyphomicrobiales</taxon>
        <taxon>Salinarimonadaceae</taxon>
        <taxon>Salinarimonas</taxon>
    </lineage>
</organism>
<reference evidence="1 2" key="2">
    <citation type="submission" date="2019-09" db="EMBL/GenBank/DDBJ databases">
        <authorList>
            <person name="Jin C."/>
        </authorList>
    </citation>
    <scope>NUCLEOTIDE SEQUENCE [LARGE SCALE GENOMIC DNA]</scope>
    <source>
        <strain evidence="1 2">BN140002</strain>
    </source>
</reference>
<name>A0A5B2VT51_9HYPH</name>
<dbReference type="Gene3D" id="3.40.50.2300">
    <property type="match status" value="1"/>
</dbReference>
<dbReference type="SUPFAM" id="SSF52172">
    <property type="entry name" value="CheY-like"/>
    <property type="match status" value="1"/>
</dbReference>
<evidence type="ECO:0000313" key="1">
    <source>
        <dbReference type="EMBL" id="KAA2242185.1"/>
    </source>
</evidence>
<dbReference type="Proteomes" id="UP000323142">
    <property type="component" value="Unassembled WGS sequence"/>
</dbReference>
<evidence type="ECO:0000313" key="2">
    <source>
        <dbReference type="Proteomes" id="UP000323142"/>
    </source>
</evidence>
<keyword evidence="2" id="KW-1185">Reference proteome</keyword>
<accession>A0A5B2VT51</accession>
<gene>
    <name evidence="1" type="ORF">F0L46_02530</name>
</gene>
<proteinExistence type="predicted"/>